<protein>
    <submittedName>
        <fullName evidence="1">Uncharacterized protein</fullName>
    </submittedName>
</protein>
<dbReference type="EMBL" id="CAJZBQ010000037">
    <property type="protein sequence ID" value="CAG9325207.1"/>
    <property type="molecule type" value="Genomic_DNA"/>
</dbReference>
<dbReference type="Proteomes" id="UP001162131">
    <property type="component" value="Unassembled WGS sequence"/>
</dbReference>
<evidence type="ECO:0000313" key="2">
    <source>
        <dbReference type="Proteomes" id="UP001162131"/>
    </source>
</evidence>
<sequence>MNRLNFLQERKAVAGILKDTMKCIFMVEDETRVNRYMKAWEIYCQEVRDEKRDPWQLRSLGYEIVKFNKEMQADEFRGVTYRSPSVSYEMQDRWNEMIYKYRFLQE</sequence>
<accession>A0AAU9JE69</accession>
<dbReference type="AlphaFoldDB" id="A0AAU9JE69"/>
<evidence type="ECO:0000313" key="1">
    <source>
        <dbReference type="EMBL" id="CAG9325207.1"/>
    </source>
</evidence>
<proteinExistence type="predicted"/>
<reference evidence="1" key="1">
    <citation type="submission" date="2021-09" db="EMBL/GenBank/DDBJ databases">
        <authorList>
            <consortium name="AG Swart"/>
            <person name="Singh M."/>
            <person name="Singh A."/>
            <person name="Seah K."/>
            <person name="Emmerich C."/>
        </authorList>
    </citation>
    <scope>NUCLEOTIDE SEQUENCE</scope>
    <source>
        <strain evidence="1">ATCC30299</strain>
    </source>
</reference>
<gene>
    <name evidence="1" type="ORF">BSTOLATCC_MIC37953</name>
</gene>
<organism evidence="1 2">
    <name type="scientific">Blepharisma stoltei</name>
    <dbReference type="NCBI Taxonomy" id="1481888"/>
    <lineage>
        <taxon>Eukaryota</taxon>
        <taxon>Sar</taxon>
        <taxon>Alveolata</taxon>
        <taxon>Ciliophora</taxon>
        <taxon>Postciliodesmatophora</taxon>
        <taxon>Heterotrichea</taxon>
        <taxon>Heterotrichida</taxon>
        <taxon>Blepharismidae</taxon>
        <taxon>Blepharisma</taxon>
    </lineage>
</organism>
<name>A0AAU9JE69_9CILI</name>
<keyword evidence="2" id="KW-1185">Reference proteome</keyword>
<comment type="caution">
    <text evidence="1">The sequence shown here is derived from an EMBL/GenBank/DDBJ whole genome shotgun (WGS) entry which is preliminary data.</text>
</comment>